<protein>
    <submittedName>
        <fullName evidence="1">Uncharacterized protein</fullName>
    </submittedName>
</protein>
<reference evidence="1" key="1">
    <citation type="submission" date="2018-02" db="EMBL/GenBank/DDBJ databases">
        <title>Rhizophora mucronata_Transcriptome.</title>
        <authorList>
            <person name="Meera S.P."/>
            <person name="Sreeshan A."/>
            <person name="Augustine A."/>
        </authorList>
    </citation>
    <scope>NUCLEOTIDE SEQUENCE</scope>
    <source>
        <tissue evidence="1">Leaf</tissue>
    </source>
</reference>
<organism evidence="1">
    <name type="scientific">Rhizophora mucronata</name>
    <name type="common">Asiatic mangrove</name>
    <dbReference type="NCBI Taxonomy" id="61149"/>
    <lineage>
        <taxon>Eukaryota</taxon>
        <taxon>Viridiplantae</taxon>
        <taxon>Streptophyta</taxon>
        <taxon>Embryophyta</taxon>
        <taxon>Tracheophyta</taxon>
        <taxon>Spermatophyta</taxon>
        <taxon>Magnoliopsida</taxon>
        <taxon>eudicotyledons</taxon>
        <taxon>Gunneridae</taxon>
        <taxon>Pentapetalae</taxon>
        <taxon>rosids</taxon>
        <taxon>fabids</taxon>
        <taxon>Malpighiales</taxon>
        <taxon>Rhizophoraceae</taxon>
        <taxon>Rhizophora</taxon>
    </lineage>
</organism>
<proteinExistence type="predicted"/>
<dbReference type="EMBL" id="GGEC01065725">
    <property type="protein sequence ID" value="MBX46209.1"/>
    <property type="molecule type" value="Transcribed_RNA"/>
</dbReference>
<dbReference type="AlphaFoldDB" id="A0A2P2NUU6"/>
<name>A0A2P2NUU6_RHIMU</name>
<evidence type="ECO:0000313" key="1">
    <source>
        <dbReference type="EMBL" id="MBX46209.1"/>
    </source>
</evidence>
<sequence length="48" mass="5648">METNWIISIASKMRWAPFWKTGSFALGFILKNEESIFLPVIRLTWCDV</sequence>
<accession>A0A2P2NUU6</accession>